<dbReference type="EMBL" id="JARKIF010000025">
    <property type="protein sequence ID" value="KAJ7614939.1"/>
    <property type="molecule type" value="Genomic_DNA"/>
</dbReference>
<comment type="caution">
    <text evidence="1">The sequence shown here is derived from an EMBL/GenBank/DDBJ whole genome shotgun (WGS) entry which is preliminary data.</text>
</comment>
<protein>
    <submittedName>
        <fullName evidence="1">Uncharacterized protein</fullName>
    </submittedName>
</protein>
<evidence type="ECO:0000313" key="1">
    <source>
        <dbReference type="EMBL" id="KAJ7614939.1"/>
    </source>
</evidence>
<organism evidence="1 2">
    <name type="scientific">Roridomyces roridus</name>
    <dbReference type="NCBI Taxonomy" id="1738132"/>
    <lineage>
        <taxon>Eukaryota</taxon>
        <taxon>Fungi</taxon>
        <taxon>Dikarya</taxon>
        <taxon>Basidiomycota</taxon>
        <taxon>Agaricomycotina</taxon>
        <taxon>Agaricomycetes</taxon>
        <taxon>Agaricomycetidae</taxon>
        <taxon>Agaricales</taxon>
        <taxon>Marasmiineae</taxon>
        <taxon>Mycenaceae</taxon>
        <taxon>Roridomyces</taxon>
    </lineage>
</organism>
<dbReference type="Proteomes" id="UP001221142">
    <property type="component" value="Unassembled WGS sequence"/>
</dbReference>
<dbReference type="SUPFAM" id="SSF101447">
    <property type="entry name" value="Formin homology 2 domain (FH2 domain)"/>
    <property type="match status" value="1"/>
</dbReference>
<proteinExistence type="predicted"/>
<keyword evidence="2" id="KW-1185">Reference proteome</keyword>
<gene>
    <name evidence="1" type="ORF">FB45DRAFT_1064563</name>
</gene>
<name>A0AAD7BAB8_9AGAR</name>
<accession>A0AAD7BAB8</accession>
<dbReference type="AlphaFoldDB" id="A0AAD7BAB8"/>
<evidence type="ECO:0000313" key="2">
    <source>
        <dbReference type="Proteomes" id="UP001221142"/>
    </source>
</evidence>
<reference evidence="1" key="1">
    <citation type="submission" date="2023-03" db="EMBL/GenBank/DDBJ databases">
        <title>Massive genome expansion in bonnet fungi (Mycena s.s.) driven by repeated elements and novel gene families across ecological guilds.</title>
        <authorList>
            <consortium name="Lawrence Berkeley National Laboratory"/>
            <person name="Harder C.B."/>
            <person name="Miyauchi S."/>
            <person name="Viragh M."/>
            <person name="Kuo A."/>
            <person name="Thoen E."/>
            <person name="Andreopoulos B."/>
            <person name="Lu D."/>
            <person name="Skrede I."/>
            <person name="Drula E."/>
            <person name="Henrissat B."/>
            <person name="Morin E."/>
            <person name="Kohler A."/>
            <person name="Barry K."/>
            <person name="LaButti K."/>
            <person name="Morin E."/>
            <person name="Salamov A."/>
            <person name="Lipzen A."/>
            <person name="Mereny Z."/>
            <person name="Hegedus B."/>
            <person name="Baldrian P."/>
            <person name="Stursova M."/>
            <person name="Weitz H."/>
            <person name="Taylor A."/>
            <person name="Grigoriev I.V."/>
            <person name="Nagy L.G."/>
            <person name="Martin F."/>
            <person name="Kauserud H."/>
        </authorList>
    </citation>
    <scope>NUCLEOTIDE SEQUENCE</scope>
    <source>
        <strain evidence="1">9284</strain>
    </source>
</reference>
<sequence>MRAFIHDALPRIPRRAIYALLLTLDTSLTLTVQQPDESVLIFEPSPPPPPPPPPPPKKRVYLRAGSIGREGLGSVLQHFKHSIVLACALDSTLVLSESRNWDYSTSEIFNEQLNPEDYTVDVRKACRIQDHIIPHERSDFVRGLCRGDRETEEKMTRIAALMENCTSILDLEDIYEHKEQRFGEVTEDLNGCVMDWVRERLAPTPLTLPALTFPITRPIRVGIHVRWSDTAYKMPPGEFYFSMSMPNMRRILADIQRDLGPVELTIAMREADETVLTPLKEDGYTYTLLDSRDWVGDIKELSRCDVLLVGESSFAVLAHMVAPPGLTIVELTWFNHQKYSNSSGFGRNVLYYSDYSTTELRKGLGLPPVEVEAVGAEEGSLR</sequence>